<dbReference type="Gene3D" id="1.10.1170.10">
    <property type="entry name" value="Inhibitor Of Apoptosis Protein (2mihbC-IAP-1), Chain A"/>
    <property type="match status" value="1"/>
</dbReference>
<feature type="compositionally biased region" description="Basic and acidic residues" evidence="1">
    <location>
        <begin position="1"/>
        <end position="10"/>
    </location>
</feature>
<evidence type="ECO:0000256" key="1">
    <source>
        <dbReference type="SAM" id="MobiDB-lite"/>
    </source>
</evidence>
<feature type="region of interest" description="Disordered" evidence="1">
    <location>
        <begin position="1"/>
        <end position="27"/>
    </location>
</feature>
<dbReference type="AlphaFoldDB" id="A0AAN9BM53"/>
<dbReference type="InterPro" id="IPR001370">
    <property type="entry name" value="BIR_rpt"/>
</dbReference>
<dbReference type="Proteomes" id="UP001374579">
    <property type="component" value="Unassembled WGS sequence"/>
</dbReference>
<evidence type="ECO:0000313" key="3">
    <source>
        <dbReference type="Proteomes" id="UP001374579"/>
    </source>
</evidence>
<organism evidence="2 3">
    <name type="scientific">Littorina saxatilis</name>
    <dbReference type="NCBI Taxonomy" id="31220"/>
    <lineage>
        <taxon>Eukaryota</taxon>
        <taxon>Metazoa</taxon>
        <taxon>Spiralia</taxon>
        <taxon>Lophotrochozoa</taxon>
        <taxon>Mollusca</taxon>
        <taxon>Gastropoda</taxon>
        <taxon>Caenogastropoda</taxon>
        <taxon>Littorinimorpha</taxon>
        <taxon>Littorinoidea</taxon>
        <taxon>Littorinidae</taxon>
        <taxon>Littorina</taxon>
    </lineage>
</organism>
<sequence length="189" mass="21591">MHQQEVERNGHHGTAPSVTPRPLPPIQRPVRRRSFALEDLDTIPKIIFQSANTQQWAARVLREALRFPEQLGNKLPEEIFRIQVEENMLTLKGRMLMFPPDWQGMTPLILALGGLYLNQIGRLACFMCGVELRTTSEPDMDPLQLHRQLAPNCQQLKRYSCDGLKPIPEGKQKRRNSAGDIYDLLKSVA</sequence>
<keyword evidence="3" id="KW-1185">Reference proteome</keyword>
<dbReference type="PROSITE" id="PS50143">
    <property type="entry name" value="BIR_REPEAT_2"/>
    <property type="match status" value="1"/>
</dbReference>
<gene>
    <name evidence="2" type="ORF">V1264_015609</name>
</gene>
<name>A0AAN9BM53_9CAEN</name>
<dbReference type="EMBL" id="JBAMIC010000004">
    <property type="protein sequence ID" value="KAK7107744.1"/>
    <property type="molecule type" value="Genomic_DNA"/>
</dbReference>
<proteinExistence type="predicted"/>
<dbReference type="Pfam" id="PF00653">
    <property type="entry name" value="BIR"/>
    <property type="match status" value="1"/>
</dbReference>
<comment type="caution">
    <text evidence="2">The sequence shown here is derived from an EMBL/GenBank/DDBJ whole genome shotgun (WGS) entry which is preliminary data.</text>
</comment>
<dbReference type="SUPFAM" id="SSF57924">
    <property type="entry name" value="Inhibitor of apoptosis (IAP) repeat"/>
    <property type="match status" value="1"/>
</dbReference>
<evidence type="ECO:0000313" key="2">
    <source>
        <dbReference type="EMBL" id="KAK7107744.1"/>
    </source>
</evidence>
<accession>A0AAN9BM53</accession>
<protein>
    <submittedName>
        <fullName evidence="2">Uncharacterized protein</fullName>
    </submittedName>
</protein>
<reference evidence="2 3" key="1">
    <citation type="submission" date="2024-02" db="EMBL/GenBank/DDBJ databases">
        <title>Chromosome-scale genome assembly of the rough periwinkle Littorina saxatilis.</title>
        <authorList>
            <person name="De Jode A."/>
            <person name="Faria R."/>
            <person name="Formenti G."/>
            <person name="Sims Y."/>
            <person name="Smith T.P."/>
            <person name="Tracey A."/>
            <person name="Wood J.M.D."/>
            <person name="Zagrodzka Z.B."/>
            <person name="Johannesson K."/>
            <person name="Butlin R.K."/>
            <person name="Leder E.H."/>
        </authorList>
    </citation>
    <scope>NUCLEOTIDE SEQUENCE [LARGE SCALE GENOMIC DNA]</scope>
    <source>
        <strain evidence="2">Snail1</strain>
        <tissue evidence="2">Muscle</tissue>
    </source>
</reference>